<evidence type="ECO:0000256" key="4">
    <source>
        <dbReference type="ARBA" id="ARBA00022630"/>
    </source>
</evidence>
<proteinExistence type="inferred from homology"/>
<reference evidence="17" key="1">
    <citation type="submission" date="2007-05" db="EMBL/GenBank/DDBJ databases">
        <title>Complete sequence of Thermotoga petrophila RKU-1.</title>
        <authorList>
            <consortium name="US DOE Joint Genome Institute"/>
            <person name="Copeland A."/>
            <person name="Lucas S."/>
            <person name="Lapidus A."/>
            <person name="Barry K."/>
            <person name="Glavina del Rio T."/>
            <person name="Dalin E."/>
            <person name="Tice H."/>
            <person name="Pitluck S."/>
            <person name="Sims D."/>
            <person name="Brettin T."/>
            <person name="Bruce D."/>
            <person name="Detter J.C."/>
            <person name="Han C."/>
            <person name="Tapia R."/>
            <person name="Schmutz J."/>
            <person name="Larimer F."/>
            <person name="Land M."/>
            <person name="Hauser L."/>
            <person name="Kyrpides N."/>
            <person name="Mikhailova N."/>
            <person name="Nelson K."/>
            <person name="Gogarten J.P."/>
            <person name="Noll K."/>
            <person name="Richardson P."/>
        </authorList>
    </citation>
    <scope>NUCLEOTIDE SEQUENCE [LARGE SCALE GENOMIC DNA]</scope>
    <source>
        <strain evidence="17">ATCC BAA-488 / DSM 13995 / JCM 10881 / RKU-1</strain>
    </source>
</reference>
<accession>A5IKX4</accession>
<dbReference type="InterPro" id="IPR001269">
    <property type="entry name" value="DUS_fam"/>
</dbReference>
<evidence type="ECO:0000256" key="7">
    <source>
        <dbReference type="ARBA" id="ARBA00022857"/>
    </source>
</evidence>
<dbReference type="RefSeq" id="WP_011943414.1">
    <property type="nucleotide sequence ID" value="NC_009486.1"/>
</dbReference>
<dbReference type="InterPro" id="IPR013785">
    <property type="entry name" value="Aldolase_TIM"/>
</dbReference>
<evidence type="ECO:0000256" key="1">
    <source>
        <dbReference type="ARBA" id="ARBA00001917"/>
    </source>
</evidence>
<dbReference type="GO" id="GO:0017150">
    <property type="term" value="F:tRNA dihydrouridine synthase activity"/>
    <property type="evidence" value="ECO:0007669"/>
    <property type="project" value="InterPro"/>
</dbReference>
<evidence type="ECO:0000313" key="17">
    <source>
        <dbReference type="Proteomes" id="UP000006558"/>
    </source>
</evidence>
<dbReference type="InterPro" id="IPR004652">
    <property type="entry name" value="DusB-like"/>
</dbReference>
<evidence type="ECO:0000256" key="8">
    <source>
        <dbReference type="ARBA" id="ARBA00022884"/>
    </source>
</evidence>
<evidence type="ECO:0000259" key="15">
    <source>
        <dbReference type="Pfam" id="PF01207"/>
    </source>
</evidence>
<dbReference type="EMBL" id="CP000702">
    <property type="protein sequence ID" value="ABQ46847.1"/>
    <property type="molecule type" value="Genomic_DNA"/>
</dbReference>
<evidence type="ECO:0000256" key="3">
    <source>
        <dbReference type="ARBA" id="ARBA00022555"/>
    </source>
</evidence>
<keyword evidence="3" id="KW-0820">tRNA-binding</keyword>
<feature type="binding site" evidence="14">
    <location>
        <begin position="211"/>
        <end position="212"/>
    </location>
    <ligand>
        <name>FMN</name>
        <dbReference type="ChEBI" id="CHEBI:58210"/>
    </ligand>
</feature>
<dbReference type="InterPro" id="IPR035587">
    <property type="entry name" value="DUS-like_FMN-bd"/>
</dbReference>
<evidence type="ECO:0000256" key="14">
    <source>
        <dbReference type="PIRSR" id="PIRSR006621-2"/>
    </source>
</evidence>
<gene>
    <name evidence="16" type="ordered locus">Tpet_0828</name>
</gene>
<comment type="cofactor">
    <cofactor evidence="1 12 14">
        <name>FMN</name>
        <dbReference type="ChEBI" id="CHEBI:58210"/>
    </cofactor>
</comment>
<feature type="binding site" evidence="14">
    <location>
        <position position="62"/>
    </location>
    <ligand>
        <name>FMN</name>
        <dbReference type="ChEBI" id="CHEBI:58210"/>
    </ligand>
</feature>
<organism evidence="16 17">
    <name type="scientific">Thermotoga petrophila (strain ATCC BAA-488 / DSM 13995 / JCM 10881 / RKU-1)</name>
    <dbReference type="NCBI Taxonomy" id="390874"/>
    <lineage>
        <taxon>Bacteria</taxon>
        <taxon>Thermotogati</taxon>
        <taxon>Thermotogota</taxon>
        <taxon>Thermotogae</taxon>
        <taxon>Thermotogales</taxon>
        <taxon>Thermotogaceae</taxon>
        <taxon>Thermotoga</taxon>
    </lineage>
</organism>
<dbReference type="SUPFAM" id="SSF51395">
    <property type="entry name" value="FMN-linked oxidoreductases"/>
    <property type="match status" value="1"/>
</dbReference>
<dbReference type="PANTHER" id="PTHR45846">
    <property type="entry name" value="TRNA-DIHYDROURIDINE(47) SYNTHASE [NAD(P)(+)]-LIKE"/>
    <property type="match status" value="1"/>
</dbReference>
<feature type="domain" description="DUS-like FMN-binding" evidence="15">
    <location>
        <begin position="7"/>
        <end position="296"/>
    </location>
</feature>
<dbReference type="AlphaFoldDB" id="A5IKX4"/>
<comment type="catalytic activity">
    <reaction evidence="10">
        <text>a 5,6-dihydrouridine in tRNA + NADP(+) = a uridine in tRNA + NADPH + H(+)</text>
        <dbReference type="Rhea" id="RHEA:23624"/>
        <dbReference type="Rhea" id="RHEA-COMP:13339"/>
        <dbReference type="Rhea" id="RHEA-COMP:13887"/>
        <dbReference type="ChEBI" id="CHEBI:15378"/>
        <dbReference type="ChEBI" id="CHEBI:57783"/>
        <dbReference type="ChEBI" id="CHEBI:58349"/>
        <dbReference type="ChEBI" id="CHEBI:65315"/>
        <dbReference type="ChEBI" id="CHEBI:74443"/>
    </reaction>
</comment>
<dbReference type="PANTHER" id="PTHR45846:SF1">
    <property type="entry name" value="TRNA-DIHYDROURIDINE(47) SYNTHASE [NAD(P)(+)]-LIKE"/>
    <property type="match status" value="1"/>
</dbReference>
<evidence type="ECO:0000256" key="2">
    <source>
        <dbReference type="ARBA" id="ARBA00002790"/>
    </source>
</evidence>
<dbReference type="GO" id="GO:0000049">
    <property type="term" value="F:tRNA binding"/>
    <property type="evidence" value="ECO:0007669"/>
    <property type="project" value="UniProtKB-KW"/>
</dbReference>
<dbReference type="PROSITE" id="PS01136">
    <property type="entry name" value="UPF0034"/>
    <property type="match status" value="1"/>
</dbReference>
<dbReference type="eggNOG" id="COG0042">
    <property type="taxonomic scope" value="Bacteria"/>
</dbReference>
<evidence type="ECO:0000256" key="9">
    <source>
        <dbReference type="ARBA" id="ARBA00023002"/>
    </source>
</evidence>
<evidence type="ECO:0000256" key="12">
    <source>
        <dbReference type="PIRNR" id="PIRNR006621"/>
    </source>
</evidence>
<reference evidence="16 17" key="2">
    <citation type="journal article" date="2009" name="Proc. Natl. Acad. Sci. U.S.A.">
        <title>On the chimeric nature, thermophilic origin, and phylogenetic placement of the Thermotogales.</title>
        <authorList>
            <person name="Zhaxybayeva O."/>
            <person name="Swithers K.S."/>
            <person name="Lapierre P."/>
            <person name="Fournier G.P."/>
            <person name="Bickhart D.M."/>
            <person name="DeBoy R.T."/>
            <person name="Nelson K.E."/>
            <person name="Nesbo C.L."/>
            <person name="Doolittle W.F."/>
            <person name="Gogarten J.P."/>
            <person name="Noll K.M."/>
        </authorList>
    </citation>
    <scope>NUCLEOTIDE SEQUENCE [LARGE SCALE GENOMIC DNA]</scope>
    <source>
        <strain evidence="17">ATCC BAA-488 / DSM 13995 / JCM 10881 / RKU-1</strain>
    </source>
</reference>
<dbReference type="CDD" id="cd02801">
    <property type="entry name" value="DUS_like_FMN"/>
    <property type="match status" value="1"/>
</dbReference>
<feature type="binding site" evidence="14">
    <location>
        <position position="158"/>
    </location>
    <ligand>
        <name>FMN</name>
        <dbReference type="ChEBI" id="CHEBI:58210"/>
    </ligand>
</feature>
<dbReference type="Gene3D" id="3.20.20.70">
    <property type="entry name" value="Aldolase class I"/>
    <property type="match status" value="1"/>
</dbReference>
<feature type="binding site" evidence="14">
    <location>
        <position position="130"/>
    </location>
    <ligand>
        <name>FMN</name>
        <dbReference type="ChEBI" id="CHEBI:58210"/>
    </ligand>
</feature>
<dbReference type="PIRSF" id="PIRSF006621">
    <property type="entry name" value="Dus"/>
    <property type="match status" value="1"/>
</dbReference>
<keyword evidence="9 12" id="KW-0560">Oxidoreductase</keyword>
<dbReference type="EC" id="1.3.1.-" evidence="12"/>
<comment type="catalytic activity">
    <reaction evidence="11">
        <text>a 5,6-dihydrouridine in tRNA + NAD(+) = a uridine in tRNA + NADH + H(+)</text>
        <dbReference type="Rhea" id="RHEA:54452"/>
        <dbReference type="Rhea" id="RHEA-COMP:13339"/>
        <dbReference type="Rhea" id="RHEA-COMP:13887"/>
        <dbReference type="ChEBI" id="CHEBI:15378"/>
        <dbReference type="ChEBI" id="CHEBI:57540"/>
        <dbReference type="ChEBI" id="CHEBI:57945"/>
        <dbReference type="ChEBI" id="CHEBI:65315"/>
        <dbReference type="ChEBI" id="CHEBI:74443"/>
    </reaction>
</comment>
<keyword evidence="4 12" id="KW-0285">Flavoprotein</keyword>
<evidence type="ECO:0000256" key="11">
    <source>
        <dbReference type="ARBA" id="ARBA00048802"/>
    </source>
</evidence>
<keyword evidence="8" id="KW-0694">RNA-binding</keyword>
<protein>
    <recommendedName>
        <fullName evidence="12">tRNA-dihydrouridine synthase</fullName>
        <ecNumber evidence="12">1.3.1.-</ecNumber>
    </recommendedName>
</protein>
<comment type="function">
    <text evidence="2 12">Catalyzes the synthesis of 5,6-dihydrouridine (D), a modified base found in the D-loop of most tRNAs, via the reduction of the C5-C6 double bond in target uridines.</text>
</comment>
<keyword evidence="14" id="KW-0547">Nucleotide-binding</keyword>
<dbReference type="Pfam" id="PF01207">
    <property type="entry name" value="Dus"/>
    <property type="match status" value="1"/>
</dbReference>
<evidence type="ECO:0000313" key="16">
    <source>
        <dbReference type="EMBL" id="ABQ46847.1"/>
    </source>
</evidence>
<name>A5IKX4_THEP1</name>
<evidence type="ECO:0000256" key="5">
    <source>
        <dbReference type="ARBA" id="ARBA00022643"/>
    </source>
</evidence>
<dbReference type="Proteomes" id="UP000006558">
    <property type="component" value="Chromosome"/>
</dbReference>
<dbReference type="STRING" id="390874.Tpet_0828"/>
<dbReference type="HOGENOM" id="CLU_013299_0_3_0"/>
<dbReference type="NCBIfam" id="TIGR00737">
    <property type="entry name" value="nifR3_yhdG"/>
    <property type="match status" value="1"/>
</dbReference>
<comment type="similarity">
    <text evidence="12">Belongs to the dus family.</text>
</comment>
<keyword evidence="5 12" id="KW-0288">FMN</keyword>
<feature type="binding site" evidence="14">
    <location>
        <begin position="9"/>
        <end position="11"/>
    </location>
    <ligand>
        <name>FMN</name>
        <dbReference type="ChEBI" id="CHEBI:58210"/>
    </ligand>
</feature>
<dbReference type="InterPro" id="IPR024036">
    <property type="entry name" value="tRNA-dHydroUridine_Synthase_C"/>
</dbReference>
<feature type="active site" description="Proton donor" evidence="13">
    <location>
        <position position="91"/>
    </location>
</feature>
<evidence type="ECO:0000256" key="10">
    <source>
        <dbReference type="ARBA" id="ARBA00048205"/>
    </source>
</evidence>
<keyword evidence="6 12" id="KW-0819">tRNA processing</keyword>
<dbReference type="Gene3D" id="1.10.1200.80">
    <property type="entry name" value="Putative flavin oxidoreducatase, domain 2"/>
    <property type="match status" value="1"/>
</dbReference>
<dbReference type="InterPro" id="IPR018517">
    <property type="entry name" value="tRNA_hU_synthase_CS"/>
</dbReference>
<dbReference type="KEGG" id="tpt:Tpet_0828"/>
<evidence type="ECO:0000256" key="13">
    <source>
        <dbReference type="PIRSR" id="PIRSR006621-1"/>
    </source>
</evidence>
<keyword evidence="7" id="KW-0521">NADP</keyword>
<dbReference type="GO" id="GO:0050660">
    <property type="term" value="F:flavin adenine dinucleotide binding"/>
    <property type="evidence" value="ECO:0007669"/>
    <property type="project" value="InterPro"/>
</dbReference>
<sequence>MELKVGLAPMAGYTDSAFRTLAFEWGADFAFSEMVSAKGFLMNSQKTEELLPQPHERNVAVQIFGSEPSELSEAARILSEKYKWIDLNAGCPVRKVVKKGAGGALLKDLRHFRYIVRELRKSVSGKFSVKTRLGWEKNEVEEIYRILVEEGVDEVFIHTRTVVQGFTGKAEWKALSVLEKRVPTFVSGDVFTPEDAKRALEESGCDGLLVARGAIGRPWIFKQIKDFLRSGRYSEPSREEILRTFERHLELLIKTKGERKAVVEMRKFLAGYTKDLKGARRFREKVMKIEKVQILKEMFYNFIKEV</sequence>
<evidence type="ECO:0000256" key="6">
    <source>
        <dbReference type="ARBA" id="ARBA00022694"/>
    </source>
</evidence>